<gene>
    <name evidence="2" type="ORF">Cgig2_017529</name>
</gene>
<comment type="caution">
    <text evidence="2">The sequence shown here is derived from an EMBL/GenBank/DDBJ whole genome shotgun (WGS) entry which is preliminary data.</text>
</comment>
<keyword evidence="1" id="KW-1133">Transmembrane helix</keyword>
<dbReference type="Proteomes" id="UP001153076">
    <property type="component" value="Unassembled WGS sequence"/>
</dbReference>
<name>A0A9Q1JGS4_9CARY</name>
<evidence type="ECO:0000256" key="1">
    <source>
        <dbReference type="SAM" id="Phobius"/>
    </source>
</evidence>
<evidence type="ECO:0000313" key="3">
    <source>
        <dbReference type="Proteomes" id="UP001153076"/>
    </source>
</evidence>
<keyword evidence="3" id="KW-1185">Reference proteome</keyword>
<feature type="transmembrane region" description="Helical" evidence="1">
    <location>
        <begin position="265"/>
        <end position="297"/>
    </location>
</feature>
<accession>A0A9Q1JGS4</accession>
<reference evidence="2" key="1">
    <citation type="submission" date="2022-04" db="EMBL/GenBank/DDBJ databases">
        <title>Carnegiea gigantea Genome sequencing and assembly v2.</title>
        <authorList>
            <person name="Copetti D."/>
            <person name="Sanderson M.J."/>
            <person name="Burquez A."/>
            <person name="Wojciechowski M.F."/>
        </authorList>
    </citation>
    <scope>NUCLEOTIDE SEQUENCE</scope>
    <source>
        <strain evidence="2">SGP5-SGP5p</strain>
        <tissue evidence="2">Aerial part</tissue>
    </source>
</reference>
<keyword evidence="1" id="KW-0472">Membrane</keyword>
<evidence type="ECO:0000313" key="2">
    <source>
        <dbReference type="EMBL" id="KAJ8424322.1"/>
    </source>
</evidence>
<dbReference type="AlphaFoldDB" id="A0A9Q1JGS4"/>
<organism evidence="2 3">
    <name type="scientific">Carnegiea gigantea</name>
    <dbReference type="NCBI Taxonomy" id="171969"/>
    <lineage>
        <taxon>Eukaryota</taxon>
        <taxon>Viridiplantae</taxon>
        <taxon>Streptophyta</taxon>
        <taxon>Embryophyta</taxon>
        <taxon>Tracheophyta</taxon>
        <taxon>Spermatophyta</taxon>
        <taxon>Magnoliopsida</taxon>
        <taxon>eudicotyledons</taxon>
        <taxon>Gunneridae</taxon>
        <taxon>Pentapetalae</taxon>
        <taxon>Caryophyllales</taxon>
        <taxon>Cactineae</taxon>
        <taxon>Cactaceae</taxon>
        <taxon>Cactoideae</taxon>
        <taxon>Echinocereeae</taxon>
        <taxon>Carnegiea</taxon>
    </lineage>
</organism>
<protein>
    <submittedName>
        <fullName evidence="2">Uncharacterized protein</fullName>
    </submittedName>
</protein>
<sequence>MTLNIPLNPQRNNVLRRVKNSPPLTPIYDNIMGPFFRLPNQTFGMAFLLGLHKLFFGFVRYAGFASDFGSCLQLLAFDNSQLHASLVILACTQPPAIARTYHQLYLSLLSGYCVRNQVYYHIHFWTLVGITFFYESLESPRITGLDKLQASCCFSLSLLWPSHGSLCLLRSGGASWGFFIVYNAASWGVFMAYDDDLCRSECALYGFLLMDECDCVRILIKHGLSFDLVLKWSCLCALWWGVYSQANAGALLDLKSCPCRHAHRLLIGTIGVICTLLLLLPMDPLCVLTIVSFFLIVKGHQQSINNPLSIFSQASFNTNKFTVLFASSGNTLLSIR</sequence>
<dbReference type="EMBL" id="JAKOGI010001710">
    <property type="protein sequence ID" value="KAJ8424322.1"/>
    <property type="molecule type" value="Genomic_DNA"/>
</dbReference>
<keyword evidence="1" id="KW-0812">Transmembrane</keyword>
<proteinExistence type="predicted"/>